<gene>
    <name evidence="1" type="ORF">BYL167_LOCUS54071</name>
    <name evidence="2" type="ORF">GIL414_LOCUS63806</name>
</gene>
<dbReference type="EMBL" id="CAJOBJ010268087">
    <property type="protein sequence ID" value="CAF5126171.1"/>
    <property type="molecule type" value="Genomic_DNA"/>
</dbReference>
<evidence type="ECO:0000313" key="2">
    <source>
        <dbReference type="EMBL" id="CAF5126171.1"/>
    </source>
</evidence>
<dbReference type="Proteomes" id="UP000681720">
    <property type="component" value="Unassembled WGS sequence"/>
</dbReference>
<dbReference type="Proteomes" id="UP000681967">
    <property type="component" value="Unassembled WGS sequence"/>
</dbReference>
<proteinExistence type="predicted"/>
<protein>
    <submittedName>
        <fullName evidence="1">Uncharacterized protein</fullName>
    </submittedName>
</protein>
<evidence type="ECO:0000313" key="3">
    <source>
        <dbReference type="Proteomes" id="UP000681967"/>
    </source>
</evidence>
<accession>A0A8S3CZT7</accession>
<evidence type="ECO:0000313" key="1">
    <source>
        <dbReference type="EMBL" id="CAF4954203.1"/>
    </source>
</evidence>
<feature type="non-terminal residue" evidence="1">
    <location>
        <position position="55"/>
    </location>
</feature>
<dbReference type="EMBL" id="CAJOBH010186907">
    <property type="protein sequence ID" value="CAF4954203.1"/>
    <property type="molecule type" value="Genomic_DNA"/>
</dbReference>
<feature type="non-terminal residue" evidence="1">
    <location>
        <position position="1"/>
    </location>
</feature>
<reference evidence="1" key="1">
    <citation type="submission" date="2021-02" db="EMBL/GenBank/DDBJ databases">
        <authorList>
            <person name="Nowell W R."/>
        </authorList>
    </citation>
    <scope>NUCLEOTIDE SEQUENCE</scope>
</reference>
<dbReference type="AlphaFoldDB" id="A0A8S3CZT7"/>
<comment type="caution">
    <text evidence="1">The sequence shown here is derived from an EMBL/GenBank/DDBJ whole genome shotgun (WGS) entry which is preliminary data.</text>
</comment>
<name>A0A8S3CZT7_9BILA</name>
<sequence length="55" mass="6216">RPSQVNESSSIIPIIKSKAYASPIAKPNLRNRRRTPLTPDVLALTKLRRPEHIKS</sequence>
<organism evidence="1 3">
    <name type="scientific">Rotaria magnacalcarata</name>
    <dbReference type="NCBI Taxonomy" id="392030"/>
    <lineage>
        <taxon>Eukaryota</taxon>
        <taxon>Metazoa</taxon>
        <taxon>Spiralia</taxon>
        <taxon>Gnathifera</taxon>
        <taxon>Rotifera</taxon>
        <taxon>Eurotatoria</taxon>
        <taxon>Bdelloidea</taxon>
        <taxon>Philodinida</taxon>
        <taxon>Philodinidae</taxon>
        <taxon>Rotaria</taxon>
    </lineage>
</organism>